<dbReference type="Proteomes" id="UP000463931">
    <property type="component" value="Chromosome"/>
</dbReference>
<evidence type="ECO:0000313" key="2">
    <source>
        <dbReference type="Proteomes" id="UP000463931"/>
    </source>
</evidence>
<protein>
    <submittedName>
        <fullName evidence="1">Uncharacterized protein</fullName>
    </submittedName>
</protein>
<gene>
    <name evidence="1" type="ORF">FEE40_02125</name>
</gene>
<proteinExistence type="predicted"/>
<reference evidence="1 2" key="1">
    <citation type="journal article" date="2019" name="Nat. Med.">
        <title>Preventing dysbiosis of the neonatal mouse intestinal microbiome protects against late-onset sepsis.</title>
        <authorList>
            <person name="Singer J.R."/>
            <person name="Blosser E.G."/>
            <person name="Zindl C.L."/>
            <person name="Silberger D.J."/>
            <person name="Conlan S."/>
            <person name="Laufer V.A."/>
            <person name="DiToro D."/>
            <person name="Deming C."/>
            <person name="Kumar R."/>
            <person name="Morrow C.D."/>
            <person name="Segre J.A."/>
            <person name="Gray M.J."/>
            <person name="Randolph D.A."/>
            <person name="Weaver C.T."/>
        </authorList>
    </citation>
    <scope>NUCLEOTIDE SEQUENCE [LARGE SCALE GENOMIC DNA]</scope>
    <source>
        <strain evidence="1 2">V10</strain>
    </source>
</reference>
<organism evidence="1 2">
    <name type="scientific">Ligilactobacillus murinus</name>
    <dbReference type="NCBI Taxonomy" id="1622"/>
    <lineage>
        <taxon>Bacteria</taxon>
        <taxon>Bacillati</taxon>
        <taxon>Bacillota</taxon>
        <taxon>Bacilli</taxon>
        <taxon>Lactobacillales</taxon>
        <taxon>Lactobacillaceae</taxon>
        <taxon>Ligilactobacillus</taxon>
    </lineage>
</organism>
<sequence length="187" mass="22010">MMFDIIKWGSIVLGIGLILTIYIFFNILGNGYYYATHGKYQNDNKNYPFVYWLANHELPKEYVPSYEVTIDSRLFANVSSVSAKNIYRKEDAFELSWGGPSYYPEAKYDRYGNLDIDSGSYDISISTGKISWEGKLNEIADKQEARRRAYTLLNDVRSEIRENSKPPKINLQWIFNWYFQWISRNEN</sequence>
<evidence type="ECO:0000313" key="1">
    <source>
        <dbReference type="EMBL" id="QIA89081.1"/>
    </source>
</evidence>
<dbReference type="RefSeq" id="WP_163588487.1">
    <property type="nucleotide sequence ID" value="NZ_CP040852.1"/>
</dbReference>
<dbReference type="AlphaFoldDB" id="A0AAE6WEF3"/>
<name>A0AAE6WEF3_9LACO</name>
<dbReference type="EMBL" id="CP040852">
    <property type="protein sequence ID" value="QIA89081.1"/>
    <property type="molecule type" value="Genomic_DNA"/>
</dbReference>
<accession>A0AAE6WEF3</accession>